<name>A0A4U5LWK0_STECR</name>
<evidence type="ECO:0000313" key="3">
    <source>
        <dbReference type="Proteomes" id="UP000298663"/>
    </source>
</evidence>
<keyword evidence="3" id="KW-1185">Reference proteome</keyword>
<dbReference type="OrthoDB" id="10396189at2759"/>
<sequence>MEFPAGVVGILESLGRKKLALLSKWIFNHLAAPSEAPLFSNEERFKLVASFGLSSLQEVDDVVNSVDSFWREAVERRIADADLLEALQSMKFDEETCFTMVQIWNELGSVVLQKPALRKLPSQPVAVPDHVPDLLDVDYSVGIVVASKNADDSLPKPVMQIDLTTSGGSLNIELDFDQLAALHYALRDAQTRLDSS</sequence>
<evidence type="ECO:0000313" key="2">
    <source>
        <dbReference type="EMBL" id="TKR60578.1"/>
    </source>
</evidence>
<dbReference type="Proteomes" id="UP000298663">
    <property type="component" value="Unassembled WGS sequence"/>
</dbReference>
<dbReference type="Pfam" id="PF21672">
    <property type="entry name" value="COMM_HN"/>
    <property type="match status" value="1"/>
</dbReference>
<reference evidence="2 3" key="1">
    <citation type="journal article" date="2015" name="Genome Biol.">
        <title>Comparative genomics of Steinernema reveals deeply conserved gene regulatory networks.</title>
        <authorList>
            <person name="Dillman A.R."/>
            <person name="Macchietto M."/>
            <person name="Porter C.F."/>
            <person name="Rogers A."/>
            <person name="Williams B."/>
            <person name="Antoshechkin I."/>
            <person name="Lee M.M."/>
            <person name="Goodwin Z."/>
            <person name="Lu X."/>
            <person name="Lewis E.E."/>
            <person name="Goodrich-Blair H."/>
            <person name="Stock S.P."/>
            <person name="Adams B.J."/>
            <person name="Sternberg P.W."/>
            <person name="Mortazavi A."/>
        </authorList>
    </citation>
    <scope>NUCLEOTIDE SEQUENCE [LARGE SCALE GENOMIC DNA]</scope>
    <source>
        <strain evidence="2 3">ALL</strain>
    </source>
</reference>
<comment type="caution">
    <text evidence="2">The sequence shown here is derived from an EMBL/GenBank/DDBJ whole genome shotgun (WGS) entry which is preliminary data.</text>
</comment>
<organism evidence="2 3">
    <name type="scientific">Steinernema carpocapsae</name>
    <name type="common">Entomopathogenic nematode</name>
    <dbReference type="NCBI Taxonomy" id="34508"/>
    <lineage>
        <taxon>Eukaryota</taxon>
        <taxon>Metazoa</taxon>
        <taxon>Ecdysozoa</taxon>
        <taxon>Nematoda</taxon>
        <taxon>Chromadorea</taxon>
        <taxon>Rhabditida</taxon>
        <taxon>Tylenchina</taxon>
        <taxon>Panagrolaimomorpha</taxon>
        <taxon>Strongyloidoidea</taxon>
        <taxon>Steinernematidae</taxon>
        <taxon>Steinernema</taxon>
    </lineage>
</organism>
<dbReference type="Pfam" id="PF07258">
    <property type="entry name" value="COMM_domain"/>
    <property type="match status" value="1"/>
</dbReference>
<proteinExistence type="predicted"/>
<evidence type="ECO:0000259" key="1">
    <source>
        <dbReference type="Pfam" id="PF07258"/>
    </source>
</evidence>
<accession>A0A4U5LWK0</accession>
<reference evidence="2 3" key="2">
    <citation type="journal article" date="2019" name="G3 (Bethesda)">
        <title>Hybrid Assembly of the Genome of the Entomopathogenic Nematode Steinernema carpocapsae Identifies the X-Chromosome.</title>
        <authorList>
            <person name="Serra L."/>
            <person name="Macchietto M."/>
            <person name="Macias-Munoz A."/>
            <person name="McGill C.J."/>
            <person name="Rodriguez I.M."/>
            <person name="Rodriguez B."/>
            <person name="Murad R."/>
            <person name="Mortazavi A."/>
        </authorList>
    </citation>
    <scope>NUCLEOTIDE SEQUENCE [LARGE SCALE GENOMIC DNA]</scope>
    <source>
        <strain evidence="2 3">ALL</strain>
    </source>
</reference>
<feature type="domain" description="COMM" evidence="1">
    <location>
        <begin position="131"/>
        <end position="189"/>
    </location>
</feature>
<dbReference type="EMBL" id="AZBU02000011">
    <property type="protein sequence ID" value="TKR60578.1"/>
    <property type="molecule type" value="Genomic_DNA"/>
</dbReference>
<dbReference type="AlphaFoldDB" id="A0A4U5LWK0"/>
<gene>
    <name evidence="2" type="ORF">L596_027805</name>
</gene>
<dbReference type="InterPro" id="IPR017920">
    <property type="entry name" value="COMM"/>
</dbReference>
<protein>
    <recommendedName>
        <fullName evidence="1">COMM domain-containing protein</fullName>
    </recommendedName>
</protein>